<evidence type="ECO:0000313" key="1">
    <source>
        <dbReference type="EMBL" id="KAL3233436.1"/>
    </source>
</evidence>
<proteinExistence type="predicted"/>
<accession>A0ABR4NX39</accession>
<protein>
    <submittedName>
        <fullName evidence="1">Uncharacterized protein</fullName>
    </submittedName>
</protein>
<dbReference type="EMBL" id="JBEVYD010000004">
    <property type="protein sequence ID" value="KAL3233436.1"/>
    <property type="molecule type" value="Genomic_DNA"/>
</dbReference>
<dbReference type="Proteomes" id="UP001623330">
    <property type="component" value="Unassembled WGS sequence"/>
</dbReference>
<gene>
    <name evidence="1" type="ORF">RNJ44_03476</name>
</gene>
<organism evidence="1 2">
    <name type="scientific">Nakaseomyces bracarensis</name>
    <dbReference type="NCBI Taxonomy" id="273131"/>
    <lineage>
        <taxon>Eukaryota</taxon>
        <taxon>Fungi</taxon>
        <taxon>Dikarya</taxon>
        <taxon>Ascomycota</taxon>
        <taxon>Saccharomycotina</taxon>
        <taxon>Saccharomycetes</taxon>
        <taxon>Saccharomycetales</taxon>
        <taxon>Saccharomycetaceae</taxon>
        <taxon>Nakaseomyces</taxon>
    </lineage>
</organism>
<dbReference type="CDD" id="cd22647">
    <property type="entry name" value="CTF3_NTD_HEAT"/>
    <property type="match status" value="1"/>
</dbReference>
<evidence type="ECO:0000313" key="2">
    <source>
        <dbReference type="Proteomes" id="UP001623330"/>
    </source>
</evidence>
<comment type="caution">
    <text evidence="1">The sequence shown here is derived from an EMBL/GenBank/DDBJ whole genome shotgun (WGS) entry which is preliminary data.</text>
</comment>
<keyword evidence="2" id="KW-1185">Reference proteome</keyword>
<sequence length="707" mass="81594">METLINTAIDNLININEPVTPAYIKLQLDVIYKQTVKFGLNNAQLEKLLSFLCATNIITDETKLYVIKNCLFPCEYIEKPVISTIINNLGTPTIYSPFQLILKPEIQESLCEWLVKVFFIVKDDVNIDTSIWIHLWQYKYLQKWLTFIIIWSTRFPSDVKTWKISLLKKIGLKSMYKDGALYATAILKKYQILLGYSQVISDAISDLKVPITKLEKLSKLKIQTLFFRQVCEILITTDPDSFTNEMLHKRCDELKNQLSVSVDYKEMLPFVTKNRGIQDTIDINSVKELVSNWNLDHIMVGNVVSDFQDISTPISILPIIKIIHERKLKTLTDVLCDIVKLQVNFIFQSTDHDEKDMFRLLHRVRLFSTVIPGIIKLIRDNFLNAEYLSKNKVFFQLLFGFSPVLSQKNSEYLEVVQKLVFRHTTTALSIENINAKNNTIVPTILTRLYFDIFNLVNCNNNSVNKDITRIFAKLGNLSFNRIFDNPIRFFDISGALYYMTVLNNVLQSNTLYEHIPNIILEPYKLKHIVLQFDPLLLNIVCNYLALAKGTIASYATKKESIKIHNQFLLDLTNYLWRNKISSSDIIFDIPTAFISKVTENLYLPSISRNDKAVFSITGIPATSFVFYHALRSIESEYGCVIEYNSEYSNSGFKKFVSSLPNRDNWIEGIKDFDDLKRLVLKSIAGIEGYNDIALFLYTFIKSLSSNN</sequence>
<name>A0ABR4NX39_9SACH</name>
<reference evidence="1 2" key="1">
    <citation type="submission" date="2024-05" db="EMBL/GenBank/DDBJ databases">
        <title>Long read based assembly of the Candida bracarensis genome reveals expanded adhesin content.</title>
        <authorList>
            <person name="Marcet-Houben M."/>
            <person name="Ksiezopolska E."/>
            <person name="Gabaldon T."/>
        </authorList>
    </citation>
    <scope>NUCLEOTIDE SEQUENCE [LARGE SCALE GENOMIC DNA]</scope>
    <source>
        <strain evidence="1 2">CBM6</strain>
    </source>
</reference>